<reference evidence="1 2" key="1">
    <citation type="submission" date="2020-08" db="EMBL/GenBank/DDBJ databases">
        <title>Genomic Encyclopedia of Type Strains, Phase IV (KMG-V): Genome sequencing to study the core and pangenomes of soil and plant-associated prokaryotes.</title>
        <authorList>
            <person name="Whitman W."/>
        </authorList>
    </citation>
    <scope>NUCLEOTIDE SEQUENCE [LARGE SCALE GENOMIC DNA]</scope>
    <source>
        <strain evidence="1 2">SEMIA 402</strain>
    </source>
</reference>
<dbReference type="Proteomes" id="UP000533641">
    <property type="component" value="Unassembled WGS sequence"/>
</dbReference>
<evidence type="ECO:0000313" key="1">
    <source>
        <dbReference type="EMBL" id="MBB4272772.1"/>
    </source>
</evidence>
<name>A0A7W6RHX5_9HYPH</name>
<dbReference type="AlphaFoldDB" id="A0A7W6RHX5"/>
<organism evidence="1 2">
    <name type="scientific">Rhizobium mongolense</name>
    <dbReference type="NCBI Taxonomy" id="57676"/>
    <lineage>
        <taxon>Bacteria</taxon>
        <taxon>Pseudomonadati</taxon>
        <taxon>Pseudomonadota</taxon>
        <taxon>Alphaproteobacteria</taxon>
        <taxon>Hyphomicrobiales</taxon>
        <taxon>Rhizobiaceae</taxon>
        <taxon>Rhizobium/Agrobacterium group</taxon>
        <taxon>Rhizobium</taxon>
    </lineage>
</organism>
<dbReference type="EMBL" id="JACIGM010000001">
    <property type="protein sequence ID" value="MBB4272772.1"/>
    <property type="molecule type" value="Genomic_DNA"/>
</dbReference>
<gene>
    <name evidence="1" type="ORF">GGE12_000514</name>
</gene>
<sequence length="90" mass="9508">MQVLNLTPVARQGGGSVKIVATFDIELSNEVRLYGLRLLEATDGKRFAYAAQAGNRRSATFSRSLSEAITAAASFELEAATANDLSQSAA</sequence>
<protein>
    <submittedName>
        <fullName evidence="1">Endo-beta-N-acetylglucosaminidase D</fullName>
    </submittedName>
</protein>
<proteinExistence type="predicted"/>
<evidence type="ECO:0000313" key="2">
    <source>
        <dbReference type="Proteomes" id="UP000533641"/>
    </source>
</evidence>
<accession>A0A7W6RHX5</accession>
<comment type="caution">
    <text evidence="1">The sequence shown here is derived from an EMBL/GenBank/DDBJ whole genome shotgun (WGS) entry which is preliminary data.</text>
</comment>
<dbReference type="RefSeq" id="WP_246778417.1">
    <property type="nucleotide sequence ID" value="NZ_JACIGM010000001.1"/>
</dbReference>